<dbReference type="Pfam" id="PF13374">
    <property type="entry name" value="TPR_10"/>
    <property type="match status" value="2"/>
</dbReference>
<organism evidence="1 2">
    <name type="scientific">Fusarium oxysporum f. sp. narcissi</name>
    <dbReference type="NCBI Taxonomy" id="451672"/>
    <lineage>
        <taxon>Eukaryota</taxon>
        <taxon>Fungi</taxon>
        <taxon>Dikarya</taxon>
        <taxon>Ascomycota</taxon>
        <taxon>Pezizomycotina</taxon>
        <taxon>Sordariomycetes</taxon>
        <taxon>Hypocreomycetidae</taxon>
        <taxon>Hypocreales</taxon>
        <taxon>Nectriaceae</taxon>
        <taxon>Fusarium</taxon>
        <taxon>Fusarium oxysporum species complex</taxon>
    </lineage>
</organism>
<evidence type="ECO:0000313" key="2">
    <source>
        <dbReference type="Proteomes" id="UP000290540"/>
    </source>
</evidence>
<dbReference type="EMBL" id="MQTW01000284">
    <property type="protein sequence ID" value="RYC81052.1"/>
    <property type="molecule type" value="Genomic_DNA"/>
</dbReference>
<dbReference type="PANTHER" id="PTHR46082:SF11">
    <property type="entry name" value="AAA+ ATPASE DOMAIN-CONTAINING PROTEIN-RELATED"/>
    <property type="match status" value="1"/>
</dbReference>
<reference evidence="1 2" key="1">
    <citation type="submission" date="2016-12" db="EMBL/GenBank/DDBJ databases">
        <title>Draft genome sequence of Fusarium oxysporum causing rot on Narcissus.</title>
        <authorList>
            <person name="Armitage A.D."/>
            <person name="Taylor A."/>
            <person name="Clarkson J.P."/>
            <person name="Harrison R.J."/>
            <person name="Jackson A.C."/>
        </authorList>
    </citation>
    <scope>NUCLEOTIDE SEQUENCE [LARGE SCALE GENOMIC DNA]</scope>
    <source>
        <strain evidence="1 2">N139</strain>
    </source>
</reference>
<dbReference type="Gene3D" id="1.25.40.10">
    <property type="entry name" value="Tetratricopeptide repeat domain"/>
    <property type="match status" value="1"/>
</dbReference>
<dbReference type="Proteomes" id="UP000290540">
    <property type="component" value="Unassembled WGS sequence"/>
</dbReference>
<proteinExistence type="predicted"/>
<comment type="caution">
    <text evidence="1">The sequence shown here is derived from an EMBL/GenBank/DDBJ whole genome shotgun (WGS) entry which is preliminary data.</text>
</comment>
<evidence type="ECO:0008006" key="3">
    <source>
        <dbReference type="Google" id="ProtNLM"/>
    </source>
</evidence>
<dbReference type="PANTHER" id="PTHR46082">
    <property type="entry name" value="ATP/GTP-BINDING PROTEIN-RELATED"/>
    <property type="match status" value="1"/>
</dbReference>
<dbReference type="InterPro" id="IPR011990">
    <property type="entry name" value="TPR-like_helical_dom_sf"/>
</dbReference>
<evidence type="ECO:0000313" key="1">
    <source>
        <dbReference type="EMBL" id="RYC81052.1"/>
    </source>
</evidence>
<name>A0A4Q2V345_FUSOX</name>
<dbReference type="AlphaFoldDB" id="A0A4Q2V345"/>
<accession>A0A4Q2V345</accession>
<gene>
    <name evidence="1" type="ORF">BFJ63_vAg16063</name>
</gene>
<sequence length="178" mass="19684">MCAVCQSLLPHVEPLVGRKPRKEGIVSNWAEVLTNESWYMLMIGEYLRAEMLAKAAVQARICILGLDHLSTLNSMANLASTYRNQGRWEEAEKLDTELMETRKAKLGVDHPDTLASIANLALTRHSQSALEDSPTLMQGCAHLRQKKLGHNHPDTQSSIATLHSWQASRLALEGPSGC</sequence>
<dbReference type="InterPro" id="IPR053137">
    <property type="entry name" value="NLR-like"/>
</dbReference>
<protein>
    <recommendedName>
        <fullName evidence="3">Kinesin light chain</fullName>
    </recommendedName>
</protein>
<dbReference type="SUPFAM" id="SSF48452">
    <property type="entry name" value="TPR-like"/>
    <property type="match status" value="1"/>
</dbReference>